<evidence type="ECO:0000313" key="3">
    <source>
        <dbReference type="RefSeq" id="XP_010253542.1"/>
    </source>
</evidence>
<reference evidence="3" key="1">
    <citation type="submission" date="2025-08" db="UniProtKB">
        <authorList>
            <consortium name="RefSeq"/>
        </authorList>
    </citation>
    <scope>IDENTIFICATION</scope>
</reference>
<dbReference type="Proteomes" id="UP000189703">
    <property type="component" value="Unplaced"/>
</dbReference>
<dbReference type="RefSeq" id="XP_010253542.1">
    <property type="nucleotide sequence ID" value="XM_010255240.1"/>
</dbReference>
<dbReference type="AlphaFoldDB" id="A0A1U7ZK73"/>
<sequence length="128" mass="14793">MRGESLRSHIDYFKNEELEVRDLNPLVSMHAAINRLLPNSALKCSVAKSYSKTKLKFLERAQKYITVEEALAMDAHERSTEHQDGAPEKKRKNGDQGRNNSNNNRKKFMETRRPTTSTRHSTPPAHRF</sequence>
<organism evidence="2 3">
    <name type="scientific">Nelumbo nucifera</name>
    <name type="common">Sacred lotus</name>
    <dbReference type="NCBI Taxonomy" id="4432"/>
    <lineage>
        <taxon>Eukaryota</taxon>
        <taxon>Viridiplantae</taxon>
        <taxon>Streptophyta</taxon>
        <taxon>Embryophyta</taxon>
        <taxon>Tracheophyta</taxon>
        <taxon>Spermatophyta</taxon>
        <taxon>Magnoliopsida</taxon>
        <taxon>Proteales</taxon>
        <taxon>Nelumbonaceae</taxon>
        <taxon>Nelumbo</taxon>
    </lineage>
</organism>
<evidence type="ECO:0000313" key="2">
    <source>
        <dbReference type="Proteomes" id="UP000189703"/>
    </source>
</evidence>
<name>A0A1U7ZK73_NELNU</name>
<dbReference type="InParanoid" id="A0A1U7ZK73"/>
<feature type="region of interest" description="Disordered" evidence="1">
    <location>
        <begin position="75"/>
        <end position="128"/>
    </location>
</feature>
<feature type="compositionally biased region" description="Low complexity" evidence="1">
    <location>
        <begin position="114"/>
        <end position="128"/>
    </location>
</feature>
<proteinExistence type="predicted"/>
<evidence type="ECO:0000256" key="1">
    <source>
        <dbReference type="SAM" id="MobiDB-lite"/>
    </source>
</evidence>
<gene>
    <name evidence="3" type="primary">LOC104594768</name>
</gene>
<dbReference type="OrthoDB" id="1740536at2759"/>
<dbReference type="KEGG" id="nnu:104594768"/>
<dbReference type="GeneID" id="104594768"/>
<keyword evidence="2" id="KW-1185">Reference proteome</keyword>
<feature type="compositionally biased region" description="Basic and acidic residues" evidence="1">
    <location>
        <begin position="75"/>
        <end position="88"/>
    </location>
</feature>
<accession>A0A1U7ZK73</accession>
<protein>
    <submittedName>
        <fullName evidence="3">Uncharacterized protein LOC104594768</fullName>
    </submittedName>
</protein>